<keyword evidence="2" id="KW-0808">Transferase</keyword>
<feature type="domain" description="Glycosyltransferase subfamily 4-like N-terminal" evidence="1">
    <location>
        <begin position="15"/>
        <end position="176"/>
    </location>
</feature>
<dbReference type="Pfam" id="PF13439">
    <property type="entry name" value="Glyco_transf_4"/>
    <property type="match status" value="1"/>
</dbReference>
<organism evidence="2 3">
    <name type="scientific">Rhodobacter maris</name>
    <dbReference type="NCBI Taxonomy" id="446682"/>
    <lineage>
        <taxon>Bacteria</taxon>
        <taxon>Pseudomonadati</taxon>
        <taxon>Pseudomonadota</taxon>
        <taxon>Alphaproteobacteria</taxon>
        <taxon>Rhodobacterales</taxon>
        <taxon>Rhodobacter group</taxon>
        <taxon>Rhodobacter</taxon>
    </lineage>
</organism>
<dbReference type="Pfam" id="PF13692">
    <property type="entry name" value="Glyco_trans_1_4"/>
    <property type="match status" value="1"/>
</dbReference>
<dbReference type="PANTHER" id="PTHR45947">
    <property type="entry name" value="SULFOQUINOVOSYL TRANSFERASE SQD2"/>
    <property type="match status" value="1"/>
</dbReference>
<gene>
    <name evidence="2" type="ORF">SAMN05877831_11929</name>
</gene>
<dbReference type="PANTHER" id="PTHR45947:SF3">
    <property type="entry name" value="SULFOQUINOVOSYL TRANSFERASE SQD2"/>
    <property type="match status" value="1"/>
</dbReference>
<reference evidence="3" key="1">
    <citation type="submission" date="2017-08" db="EMBL/GenBank/DDBJ databases">
        <authorList>
            <person name="Varghese N."/>
            <person name="Submissions S."/>
        </authorList>
    </citation>
    <scope>NUCLEOTIDE SEQUENCE [LARGE SCALE GENOMIC DNA]</scope>
    <source>
        <strain evidence="3">JA276</strain>
    </source>
</reference>
<dbReference type="InterPro" id="IPR028098">
    <property type="entry name" value="Glyco_trans_4-like_N"/>
</dbReference>
<evidence type="ECO:0000259" key="1">
    <source>
        <dbReference type="Pfam" id="PF13439"/>
    </source>
</evidence>
<dbReference type="Gene3D" id="3.40.50.2000">
    <property type="entry name" value="Glycogen Phosphorylase B"/>
    <property type="match status" value="2"/>
</dbReference>
<dbReference type="AlphaFoldDB" id="A0A285TDV6"/>
<name>A0A285TDV6_9RHOB</name>
<dbReference type="Proteomes" id="UP000219111">
    <property type="component" value="Unassembled WGS sequence"/>
</dbReference>
<accession>A0A285TDV6</accession>
<dbReference type="InterPro" id="IPR050194">
    <property type="entry name" value="Glycosyltransferase_grp1"/>
</dbReference>
<sequence length="369" mass="40796">MRIVVVTGALSRRAGGLFWSVRRLSQSLAAKGVDMHVIGLRDPDTARDIAEWAPLSPIVLDTVGPARFGYAPGLEREIARLEPDLVHLHGIWQAASRATARWTANGGKVMISPRGMLDPWAMANSKLKKRVVWTAFERKNLQSAACLHALNASEAEAIRRVLLGSDITTIPNGIDVPNALPYHLLHLDQRPRLLFLGRIHPKKGLMEFLEMWAGVQPRLLRPWVLRIAGPDENRHRSDLEKRAGTLRLAETVEFIGPVHGTEKTRELSQASAFVLPSKSEGLPMAVLEAWAMGLPVLMTQACNLPEGFEAGAALDLEDSPENVFQFLEKTDLGAMGARGRTLVADKFGWDGIAQRHIDKYRQIIEGPNH</sequence>
<dbReference type="RefSeq" id="WP_097071387.1">
    <property type="nucleotide sequence ID" value="NZ_OBMT01000019.1"/>
</dbReference>
<keyword evidence="3" id="KW-1185">Reference proteome</keyword>
<protein>
    <submittedName>
        <fullName evidence="2">Poly(Glycerol-phosphate) alpha-glucosyltransferase</fullName>
    </submittedName>
</protein>
<dbReference type="OrthoDB" id="9790710at2"/>
<dbReference type="SUPFAM" id="SSF53756">
    <property type="entry name" value="UDP-Glycosyltransferase/glycogen phosphorylase"/>
    <property type="match status" value="1"/>
</dbReference>
<proteinExistence type="predicted"/>
<dbReference type="GO" id="GO:0016757">
    <property type="term" value="F:glycosyltransferase activity"/>
    <property type="evidence" value="ECO:0007669"/>
    <property type="project" value="UniProtKB-ARBA"/>
</dbReference>
<dbReference type="EMBL" id="OBMT01000019">
    <property type="protein sequence ID" value="SOC20405.1"/>
    <property type="molecule type" value="Genomic_DNA"/>
</dbReference>
<evidence type="ECO:0000313" key="3">
    <source>
        <dbReference type="Proteomes" id="UP000219111"/>
    </source>
</evidence>
<evidence type="ECO:0000313" key="2">
    <source>
        <dbReference type="EMBL" id="SOC20405.1"/>
    </source>
</evidence>